<reference evidence="2 3" key="1">
    <citation type="submission" date="2024-09" db="EMBL/GenBank/DDBJ databases">
        <authorList>
            <person name="Sun Q."/>
            <person name="Mori K."/>
        </authorList>
    </citation>
    <scope>NUCLEOTIDE SEQUENCE [LARGE SCALE GENOMIC DNA]</scope>
    <source>
        <strain evidence="2 3">CCM 7539</strain>
    </source>
</reference>
<accession>A0ABV6H0V8</accession>
<evidence type="ECO:0000313" key="3">
    <source>
        <dbReference type="Proteomes" id="UP001589767"/>
    </source>
</evidence>
<comment type="caution">
    <text evidence="2">The sequence shown here is derived from an EMBL/GenBank/DDBJ whole genome shotgun (WGS) entry which is preliminary data.</text>
</comment>
<feature type="domain" description="DUF3944" evidence="1">
    <location>
        <begin position="3"/>
        <end position="37"/>
    </location>
</feature>
<dbReference type="InterPro" id="IPR025217">
    <property type="entry name" value="DUF3944"/>
</dbReference>
<dbReference type="EMBL" id="JBHLWB010000001">
    <property type="protein sequence ID" value="MFC0308415.1"/>
    <property type="molecule type" value="Genomic_DNA"/>
</dbReference>
<organism evidence="2 3">
    <name type="scientific">Gallibacterium trehalosifermentans</name>
    <dbReference type="NCBI Taxonomy" id="516935"/>
    <lineage>
        <taxon>Bacteria</taxon>
        <taxon>Pseudomonadati</taxon>
        <taxon>Pseudomonadota</taxon>
        <taxon>Gammaproteobacteria</taxon>
        <taxon>Pasteurellales</taxon>
        <taxon>Pasteurellaceae</taxon>
        <taxon>Gallibacterium</taxon>
    </lineage>
</organism>
<keyword evidence="3" id="KW-1185">Reference proteome</keyword>
<sequence>MAYRFDKDLEFLGQLTDEELSPLVEIITKDKDGDSRLTEELTSSDVYKHYHPQHSKYWKEIAAELQLFGGNTIASLFRGGKGVLYREFLIDVANKLKVNFNPKSSVERIEQNLLIKLFEDFYEKSPNGLQALLPELDLSLPYLKTMASATLCYQVSRMILMSSIYRPYPPIYALMPPVPTANPILGPLGWAITAGWLANSLASPAYRVIIPAVIYIASLRLQRAKNINS</sequence>
<protein>
    <submittedName>
        <fullName evidence="2">DUF3944 domain-containing protein</fullName>
    </submittedName>
</protein>
<evidence type="ECO:0000259" key="1">
    <source>
        <dbReference type="Pfam" id="PF13099"/>
    </source>
</evidence>
<dbReference type="Proteomes" id="UP001589767">
    <property type="component" value="Unassembled WGS sequence"/>
</dbReference>
<dbReference type="RefSeq" id="WP_382368333.1">
    <property type="nucleotide sequence ID" value="NZ_JBHLWB010000001.1"/>
</dbReference>
<dbReference type="Pfam" id="PF13099">
    <property type="entry name" value="DUF3944"/>
    <property type="match status" value="1"/>
</dbReference>
<name>A0ABV6H0V8_9PAST</name>
<evidence type="ECO:0000313" key="2">
    <source>
        <dbReference type="EMBL" id="MFC0308415.1"/>
    </source>
</evidence>
<proteinExistence type="predicted"/>
<gene>
    <name evidence="2" type="ORF">ACFFHK_01685</name>
</gene>